<dbReference type="EMBL" id="JACEFG010000001">
    <property type="protein sequence ID" value="MBA2174202.1"/>
    <property type="molecule type" value="Genomic_DNA"/>
</dbReference>
<protein>
    <submittedName>
        <fullName evidence="2">GNAT family N-acetyltransferase</fullName>
    </submittedName>
</protein>
<dbReference type="InterPro" id="IPR016181">
    <property type="entry name" value="Acyl_CoA_acyltransferase"/>
</dbReference>
<dbReference type="RefSeq" id="WP_181471212.1">
    <property type="nucleotide sequence ID" value="NZ_JACEFG010000001.1"/>
</dbReference>
<dbReference type="SUPFAM" id="SSF55729">
    <property type="entry name" value="Acyl-CoA N-acyltransferases (Nat)"/>
    <property type="match status" value="1"/>
</dbReference>
<comment type="caution">
    <text evidence="2">The sequence shown here is derived from an EMBL/GenBank/DDBJ whole genome shotgun (WGS) entry which is preliminary data.</text>
</comment>
<accession>A0A838CPZ8</accession>
<feature type="domain" description="N-acetyltransferase" evidence="1">
    <location>
        <begin position="17"/>
        <end position="176"/>
    </location>
</feature>
<keyword evidence="2" id="KW-0808">Transferase</keyword>
<evidence type="ECO:0000259" key="1">
    <source>
        <dbReference type="PROSITE" id="PS51186"/>
    </source>
</evidence>
<dbReference type="GO" id="GO:0016747">
    <property type="term" value="F:acyltransferase activity, transferring groups other than amino-acyl groups"/>
    <property type="evidence" value="ECO:0007669"/>
    <property type="project" value="InterPro"/>
</dbReference>
<name>A0A838CPZ8_9BACI</name>
<gene>
    <name evidence="2" type="ORF">H0266_04715</name>
</gene>
<keyword evidence="3" id="KW-1185">Reference proteome</keyword>
<dbReference type="Gene3D" id="3.40.630.30">
    <property type="match status" value="1"/>
</dbReference>
<dbReference type="Proteomes" id="UP000571017">
    <property type="component" value="Unassembled WGS sequence"/>
</dbReference>
<dbReference type="AlphaFoldDB" id="A0A838CPZ8"/>
<dbReference type="Pfam" id="PF13302">
    <property type="entry name" value="Acetyltransf_3"/>
    <property type="match status" value="1"/>
</dbReference>
<sequence length="182" mass="21241">MNPIKFLQSNRLYLRPIEERDLDHFYHHALWDQNGRRLTGTQAVFNRQGVQKWFESTQSDSSRIDLVIATQDNDQVIGDIAMLEIDQQNRSAVVRISIFDENYLGEGFGTEAMSLMIDFGFQIQNLHRIGLDVFDFNERAIRSYQKLGFKQEGIVRDALFYDGDYHDSILMGVLEGEYQKQH</sequence>
<dbReference type="PANTHER" id="PTHR43415">
    <property type="entry name" value="SPERMIDINE N(1)-ACETYLTRANSFERASE"/>
    <property type="match status" value="1"/>
</dbReference>
<proteinExistence type="predicted"/>
<evidence type="ECO:0000313" key="2">
    <source>
        <dbReference type="EMBL" id="MBA2174202.1"/>
    </source>
</evidence>
<dbReference type="InterPro" id="IPR000182">
    <property type="entry name" value="GNAT_dom"/>
</dbReference>
<organism evidence="2 3">
    <name type="scientific">Halobacillus locisalis</name>
    <dbReference type="NCBI Taxonomy" id="220753"/>
    <lineage>
        <taxon>Bacteria</taxon>
        <taxon>Bacillati</taxon>
        <taxon>Bacillota</taxon>
        <taxon>Bacilli</taxon>
        <taxon>Bacillales</taxon>
        <taxon>Bacillaceae</taxon>
        <taxon>Halobacillus</taxon>
    </lineage>
</organism>
<evidence type="ECO:0000313" key="3">
    <source>
        <dbReference type="Proteomes" id="UP000571017"/>
    </source>
</evidence>
<dbReference type="PROSITE" id="PS51186">
    <property type="entry name" value="GNAT"/>
    <property type="match status" value="1"/>
</dbReference>
<reference evidence="2 3" key="1">
    <citation type="journal article" date="2004" name="Extremophiles">
        <title>Halobacillus locisalis sp. nov., a halophilic bacterium isolated from a marine solar saltern of the Yellow Sea in Korea.</title>
        <authorList>
            <person name="Yoon J.H."/>
            <person name="Kang K.H."/>
            <person name="Oh T.K."/>
            <person name="Park Y.H."/>
        </authorList>
    </citation>
    <scope>NUCLEOTIDE SEQUENCE [LARGE SCALE GENOMIC DNA]</scope>
    <source>
        <strain evidence="2 3">KCTC 3788</strain>
    </source>
</reference>
<dbReference type="PANTHER" id="PTHR43415:SF3">
    <property type="entry name" value="GNAT-FAMILY ACETYLTRANSFERASE"/>
    <property type="match status" value="1"/>
</dbReference>